<name>A0A669DBB3_ORENI</name>
<feature type="compositionally biased region" description="Basic and acidic residues" evidence="2">
    <location>
        <begin position="816"/>
        <end position="835"/>
    </location>
</feature>
<keyword evidence="1" id="KW-0175">Coiled coil</keyword>
<dbReference type="PANTHER" id="PTHR22774:SF17">
    <property type="entry name" value="BRIDGE-LIKE LIPID TRANSFER PROTEIN FAMILY MEMBER 3B"/>
    <property type="match status" value="1"/>
</dbReference>
<gene>
    <name evidence="3" type="primary">BLTP3B</name>
    <name evidence="3" type="synonym">bltp3b</name>
</gene>
<feature type="compositionally biased region" description="Polar residues" evidence="2">
    <location>
        <begin position="406"/>
        <end position="415"/>
    </location>
</feature>
<feature type="region of interest" description="Disordered" evidence="2">
    <location>
        <begin position="403"/>
        <end position="438"/>
    </location>
</feature>
<feature type="region of interest" description="Disordered" evidence="2">
    <location>
        <begin position="266"/>
        <end position="296"/>
    </location>
</feature>
<reference evidence="3" key="3">
    <citation type="submission" date="2025-09" db="UniProtKB">
        <authorList>
            <consortium name="Ensembl"/>
        </authorList>
    </citation>
    <scope>IDENTIFICATION</scope>
</reference>
<dbReference type="Pfam" id="PF24917">
    <property type="entry name" value="BLTP3A_B"/>
    <property type="match status" value="2"/>
</dbReference>
<dbReference type="GeneTree" id="ENSGT00600000084428"/>
<feature type="compositionally biased region" description="Gly residues" evidence="2">
    <location>
        <begin position="897"/>
        <end position="906"/>
    </location>
</feature>
<dbReference type="Proteomes" id="UP000005207">
    <property type="component" value="Linkage group LG17"/>
</dbReference>
<dbReference type="Ensembl" id="ENSONIT00000083651.1">
    <property type="protein sequence ID" value="ENSONIP00000057899.1"/>
    <property type="gene ID" value="ENSONIG00000011416.2"/>
</dbReference>
<evidence type="ECO:0000313" key="3">
    <source>
        <dbReference type="Ensembl" id="ENSONIP00000057899.1"/>
    </source>
</evidence>
<organism evidence="3 4">
    <name type="scientific">Oreochromis niloticus</name>
    <name type="common">Nile tilapia</name>
    <name type="synonym">Tilapia nilotica</name>
    <dbReference type="NCBI Taxonomy" id="8128"/>
    <lineage>
        <taxon>Eukaryota</taxon>
        <taxon>Metazoa</taxon>
        <taxon>Chordata</taxon>
        <taxon>Craniata</taxon>
        <taxon>Vertebrata</taxon>
        <taxon>Euteleostomi</taxon>
        <taxon>Actinopterygii</taxon>
        <taxon>Neopterygii</taxon>
        <taxon>Teleostei</taxon>
        <taxon>Neoteleostei</taxon>
        <taxon>Acanthomorphata</taxon>
        <taxon>Ovalentaria</taxon>
        <taxon>Cichlomorphae</taxon>
        <taxon>Cichliformes</taxon>
        <taxon>Cichlidae</taxon>
        <taxon>African cichlids</taxon>
        <taxon>Pseudocrenilabrinae</taxon>
        <taxon>Oreochromini</taxon>
        <taxon>Oreochromis</taxon>
    </lineage>
</organism>
<feature type="compositionally biased region" description="Polar residues" evidence="2">
    <location>
        <begin position="269"/>
        <end position="291"/>
    </location>
</feature>
<feature type="region of interest" description="Disordered" evidence="2">
    <location>
        <begin position="814"/>
        <end position="837"/>
    </location>
</feature>
<reference evidence="3" key="2">
    <citation type="submission" date="2025-08" db="UniProtKB">
        <authorList>
            <consortium name="Ensembl"/>
        </authorList>
    </citation>
    <scope>IDENTIFICATION</scope>
</reference>
<keyword evidence="4" id="KW-1185">Reference proteome</keyword>
<feature type="region of interest" description="Disordered" evidence="2">
    <location>
        <begin position="858"/>
        <end position="907"/>
    </location>
</feature>
<feature type="compositionally biased region" description="Low complexity" evidence="2">
    <location>
        <begin position="858"/>
        <end position="878"/>
    </location>
</feature>
<evidence type="ECO:0000256" key="2">
    <source>
        <dbReference type="SAM" id="MobiDB-lite"/>
    </source>
</evidence>
<protein>
    <submittedName>
        <fullName evidence="3">Bridge-like lipid transfer protein family member 3B</fullName>
    </submittedName>
</protein>
<evidence type="ECO:0000256" key="1">
    <source>
        <dbReference type="SAM" id="Coils"/>
    </source>
</evidence>
<feature type="compositionally biased region" description="Basic and acidic residues" evidence="2">
    <location>
        <begin position="886"/>
        <end position="896"/>
    </location>
</feature>
<proteinExistence type="predicted"/>
<dbReference type="AlphaFoldDB" id="A0A669DBB3"/>
<evidence type="ECO:0000313" key="4">
    <source>
        <dbReference type="Proteomes" id="UP000005207"/>
    </source>
</evidence>
<reference evidence="4" key="1">
    <citation type="submission" date="2012-01" db="EMBL/GenBank/DDBJ databases">
        <title>The Genome Sequence of Oreochromis niloticus (Nile Tilapia).</title>
        <authorList>
            <consortium name="Broad Institute Genome Assembly Team"/>
            <consortium name="Broad Institute Sequencing Platform"/>
            <person name="Di Palma F."/>
            <person name="Johnson J."/>
            <person name="Lander E.S."/>
            <person name="Lindblad-Toh K."/>
        </authorList>
    </citation>
    <scope>NUCLEOTIDE SEQUENCE [LARGE SCALE GENOMIC DNA]</scope>
</reference>
<dbReference type="PANTHER" id="PTHR22774">
    <property type="entry name" value="CHOREIN N-TERMINAL DOMAIN-CONTAINING PROTEIN"/>
    <property type="match status" value="1"/>
</dbReference>
<feature type="compositionally biased region" description="Basic residues" evidence="2">
    <location>
        <begin position="416"/>
        <end position="426"/>
    </location>
</feature>
<sequence>AIQIQLQLSRKHLFQTLNLSPDKINLSTLKGEGQLTNLELDEEVLQSLLDLPTWLAINRVECNKAAIRIPWTKLKTHPISLTLDKVVMEMSTCDEPRPPNGPSPIATASGQSEYGFAEKVVEGISLSINSIIIRISAKAFNASFELSQLQVYSVNTSWSISDLRFTRIQDPQRGEILTFKEISWQMIRIEADAIQSAEHEMLSAPIRLITNQSKIRVTLKRRIKDCNVVASKLILILDDLLWVLTDSQLKAMVQYAKSLSEAMEKSAQQRKSMATEDQVSSPPPSAQQVRTQQASSAADQSATMAKLFSAYDVCETSHHLQITHLDLHICDDIHAKDKVVNKRITGGAMQLSFSSITLDYYPFHRAGDSCAHWMHYSDATKTRESWARSLLDEFRTNVEMLKSTVRDQQGPSHTHSSPKHGKRTHAHTQVPPAPQTPKTQLMSSSIVLRMADFSIYQVSTADQRRSSPKTMISCNKKSLYLPSEMPAIHVEFTEYYFPDGKDYPIPCPNLYAQLNALQLVLDPRSLVWLNLFALDLMQSLEQFMEIYKLTDSQKPDEHVDIRVDGLMLKLVIPTDQDSSSPADLPRSISIQTSEMAATNTRHPANCTRSHLEALLQAFEEEPFFSSSFSSFPRSSSSLPILHPVFQRHAHEQDTKLHDIYRGLVVPTMGTDALKMPAATDFWALHFAQFWVDYEGTRGGKGRPQPFVDSFPLTVWACQPAKLVQHQEKLRSAAGPGLSRSSSAEAVARLQRKRLLKEYYSTDATTSSSHNSNSDADVHVLVHVQKHLSAQVSHRQYVFLMQLQRTIKSLQQTLQQDLEKMSSKRDRKDPSHHPADRQPFTVCLGLLLKSAEVSLLLKPIPQPEGSGSPPGSELSPSESRGTLEPASDARDGGEKGNEGSGSEGGGAKQSCTVDQLLCGDGLEVGPMQKQSDRSDYGHYCHTSSCARVCVCCSGRLMRDRSQSSFSVSYKNMKKSPSLQSLDNISIDSSLMEDGDTYSLLDRGKNIVSVLVLKVQSVCVGMEAMGESTAVALEVGQVTPSQLGNVSLRQYLSNRSLGKKCKSGLHSPAVRARLESGPWAAAHSPLAERNGFLQLQLHDYTASFMMSSLRNLALFLEDDSASQVLPMEISIRDTHIDLKDDDPRDNPDSEPSPITLHIDSLIIHRRDDGSFSIGGAKRARTVGGICGVSKATQTQAPPTSPPPSDKEMMLIEENECLKVELSRAKMALAEAQMEKDSLLHRLKNLKVSTS</sequence>
<accession>A0A669DBB3</accession>
<feature type="coiled-coil region" evidence="1">
    <location>
        <begin position="1212"/>
        <end position="1246"/>
    </location>
</feature>
<dbReference type="InterPro" id="IPR026728">
    <property type="entry name" value="BLTP3A/B"/>
</dbReference>